<keyword evidence="8" id="KW-0411">Iron-sulfur</keyword>
<gene>
    <name evidence="10" type="ORF">SAMN05660706_12836</name>
</gene>
<dbReference type="RefSeq" id="WP_092486104.1">
    <property type="nucleotide sequence ID" value="NZ_FOYM01000028.1"/>
</dbReference>
<evidence type="ECO:0000313" key="10">
    <source>
        <dbReference type="EMBL" id="SFR13604.1"/>
    </source>
</evidence>
<keyword evidence="5" id="KW-0285">Flavoprotein</keyword>
<keyword evidence="5" id="KW-0274">FAD</keyword>
<dbReference type="PROSITE" id="PS51379">
    <property type="entry name" value="4FE4S_FER_2"/>
    <property type="match status" value="3"/>
</dbReference>
<dbReference type="SUPFAM" id="SSF51905">
    <property type="entry name" value="FAD/NAD(P)-binding domain"/>
    <property type="match status" value="1"/>
</dbReference>
<keyword evidence="3" id="KW-0004">4Fe-4S</keyword>
<reference evidence="11" key="1">
    <citation type="submission" date="2016-10" db="EMBL/GenBank/DDBJ databases">
        <authorList>
            <person name="Varghese N."/>
            <person name="Submissions S."/>
        </authorList>
    </citation>
    <scope>NUCLEOTIDE SEQUENCE [LARGE SCALE GENOMIC DNA]</scope>
    <source>
        <strain evidence="11">DSM 3669</strain>
    </source>
</reference>
<dbReference type="PANTHER" id="PTHR43498">
    <property type="entry name" value="FERREDOXIN:COB-COM HETERODISULFIDE REDUCTASE SUBUNIT A"/>
    <property type="match status" value="1"/>
</dbReference>
<dbReference type="AlphaFoldDB" id="A0A1I6E784"/>
<dbReference type="GO" id="GO:0051539">
    <property type="term" value="F:4 iron, 4 sulfur cluster binding"/>
    <property type="evidence" value="ECO:0007669"/>
    <property type="project" value="UniProtKB-KW"/>
</dbReference>
<evidence type="ECO:0000256" key="5">
    <source>
        <dbReference type="ARBA" id="ARBA00022827"/>
    </source>
</evidence>
<comment type="cofactor">
    <cofactor evidence="1">
        <name>FAD</name>
        <dbReference type="ChEBI" id="CHEBI:57692"/>
    </cofactor>
</comment>
<feature type="domain" description="4Fe-4S ferredoxin-type" evidence="9">
    <location>
        <begin position="975"/>
        <end position="1004"/>
    </location>
</feature>
<dbReference type="Pfam" id="PF13450">
    <property type="entry name" value="NAD_binding_8"/>
    <property type="match status" value="1"/>
</dbReference>
<evidence type="ECO:0000313" key="11">
    <source>
        <dbReference type="Proteomes" id="UP000199584"/>
    </source>
</evidence>
<dbReference type="Pfam" id="PF12838">
    <property type="entry name" value="Fer4_7"/>
    <property type="match status" value="1"/>
</dbReference>
<evidence type="ECO:0000256" key="6">
    <source>
        <dbReference type="ARBA" id="ARBA00023002"/>
    </source>
</evidence>
<dbReference type="Pfam" id="PF07992">
    <property type="entry name" value="Pyr_redox_2"/>
    <property type="match status" value="1"/>
</dbReference>
<comment type="similarity">
    <text evidence="2">Belongs to the HdrA family.</text>
</comment>
<dbReference type="InterPro" id="IPR039650">
    <property type="entry name" value="HdrA-like"/>
</dbReference>
<dbReference type="InterPro" id="IPR023753">
    <property type="entry name" value="FAD/NAD-binding_dom"/>
</dbReference>
<dbReference type="GO" id="GO:0046872">
    <property type="term" value="F:metal ion binding"/>
    <property type="evidence" value="ECO:0007669"/>
    <property type="project" value="UniProtKB-KW"/>
</dbReference>
<evidence type="ECO:0000256" key="2">
    <source>
        <dbReference type="ARBA" id="ARBA00006561"/>
    </source>
</evidence>
<dbReference type="OrthoDB" id="135003at2"/>
<feature type="domain" description="4Fe-4S ferredoxin-type" evidence="9">
    <location>
        <begin position="943"/>
        <end position="973"/>
    </location>
</feature>
<dbReference type="GO" id="GO:0016491">
    <property type="term" value="F:oxidoreductase activity"/>
    <property type="evidence" value="ECO:0007669"/>
    <property type="project" value="UniProtKB-KW"/>
</dbReference>
<dbReference type="STRING" id="39060.SAMN05660706_12836"/>
<feature type="domain" description="4Fe-4S ferredoxin-type" evidence="9">
    <location>
        <begin position="100"/>
        <end position="130"/>
    </location>
</feature>
<name>A0A1I6E784_9FIRM</name>
<dbReference type="Proteomes" id="UP000199584">
    <property type="component" value="Unassembled WGS sequence"/>
</dbReference>
<evidence type="ECO:0000256" key="1">
    <source>
        <dbReference type="ARBA" id="ARBA00001974"/>
    </source>
</evidence>
<protein>
    <submittedName>
        <fullName evidence="10">Heterodisulfide reductase subunit A</fullName>
    </submittedName>
</protein>
<organism evidence="10 11">
    <name type="scientific">Desulfoscipio geothermicus DSM 3669</name>
    <dbReference type="NCBI Taxonomy" id="1121426"/>
    <lineage>
        <taxon>Bacteria</taxon>
        <taxon>Bacillati</taxon>
        <taxon>Bacillota</taxon>
        <taxon>Clostridia</taxon>
        <taxon>Eubacteriales</taxon>
        <taxon>Desulfallaceae</taxon>
        <taxon>Desulfoscipio</taxon>
    </lineage>
</organism>
<dbReference type="InterPro" id="IPR017900">
    <property type="entry name" value="4Fe4S_Fe_S_CS"/>
</dbReference>
<keyword evidence="6" id="KW-0560">Oxidoreductase</keyword>
<dbReference type="InterPro" id="IPR017896">
    <property type="entry name" value="4Fe4S_Fe-S-bd"/>
</dbReference>
<dbReference type="SUPFAM" id="SSF54862">
    <property type="entry name" value="4Fe-4S ferredoxins"/>
    <property type="match status" value="1"/>
</dbReference>
<keyword evidence="11" id="KW-1185">Reference proteome</keyword>
<evidence type="ECO:0000256" key="3">
    <source>
        <dbReference type="ARBA" id="ARBA00022485"/>
    </source>
</evidence>
<dbReference type="Pfam" id="PF00037">
    <property type="entry name" value="Fer4"/>
    <property type="match status" value="1"/>
</dbReference>
<dbReference type="Gene3D" id="3.40.50.720">
    <property type="entry name" value="NAD(P)-binding Rossmann-like Domain"/>
    <property type="match status" value="1"/>
</dbReference>
<sequence length="1018" mass="111629">MDHRKVGAVMVVGGGVAGIQAALDLAESGYYVYLVEYSPAIGGVMAQLDKTFPTNDCSMCILSPKLVESGRHGNIELITNAGVEDLQGKAGSYTVKLRIKPRYVDVEKCVGCGVCAEKCPVKVPDEFNRGLSERKAIYTKYAQAVPSAYVIDAEHCLYLTRGKEKGKEVCKLCVKHCNSEAINFDQMEEVREINVGSLILASGLEPFNPKDFQNYRYGVSLNVLTSLEFERVLSASGPMAGHLQRPSDGQPPRKIAWIQCVGSRDVAKSGNVYCSSVCCTYALKEAIVALEHARGELETTIFYMDMRTFGKDFERYLERAKYEFGVRLVCSRIFELTEGQNDNLVIRYATPDGVVQTEEFDLVVLSVGLKPGTHNAELAGKLGVKLNKYGFCQYPNFNPVVTSREGIYACGTFQGPMSIPRSVVQASAAAGSAAALLNEARNTMVQRQERTPERDVAGKEPRIGVFVCRCGINIGSVVDVPAVVDYTGKLPGVVHAEECLFACSQDNQQNIKELIDRKDLNRIVVASCTPRTHEPMFRQTLREAGLNPYLFEMANIREHCSWVHAAEGALATEKAKSLVKRAILRVALQEPLYEMELGVNRSALVVGGGVAGMNCALNLAQQGIKVHLLEKDTELGGLTRRIHYTMDRRNVRDYLKTLIKEVYSEPLIQVYRGARIADVRGYVGNYVTTVASKMGLYEINHGVAVIAIGGREYKPVEYLYGQDPRVMTCLELEEAIASDHAPVKEARNVVMIQCVGSREPERPYCSRVCCSESVKNAIKLKEMNPALNVFVIYRDMRTFGFFEGLYLKARQLGVVFIKYTQDERPEVKRVAEGDRTLLQVTVKDHILGRPLVINADIVALAAAILAPEDGADIAKLFKVPRNDEGFFLEAHVKLRPVDFTTDGVFMCGLAHAPKLIDESIAQGKAAAARAMTVLSSQSLVAGGVVSAIDQEKCSGCRICVGLCPYGAISFNEQLRAAEINRVLCKGCGVCASACPTRACSTGNFSDEIILAEIEALCT</sequence>
<dbReference type="SUPFAM" id="SSF51971">
    <property type="entry name" value="Nucleotide-binding domain"/>
    <property type="match status" value="1"/>
</dbReference>
<dbReference type="InterPro" id="IPR036188">
    <property type="entry name" value="FAD/NAD-bd_sf"/>
</dbReference>
<evidence type="ECO:0000256" key="4">
    <source>
        <dbReference type="ARBA" id="ARBA00022723"/>
    </source>
</evidence>
<keyword evidence="7" id="KW-0408">Iron</keyword>
<dbReference type="EMBL" id="FOYM01000028">
    <property type="protein sequence ID" value="SFR13604.1"/>
    <property type="molecule type" value="Genomic_DNA"/>
</dbReference>
<dbReference type="Gene3D" id="3.50.50.60">
    <property type="entry name" value="FAD/NAD(P)-binding domain"/>
    <property type="match status" value="2"/>
</dbReference>
<dbReference type="PANTHER" id="PTHR43498:SF1">
    <property type="entry name" value="COB--COM HETERODISULFIDE REDUCTASE IRON-SULFUR SUBUNIT A"/>
    <property type="match status" value="1"/>
</dbReference>
<keyword evidence="4" id="KW-0479">Metal-binding</keyword>
<evidence type="ECO:0000256" key="7">
    <source>
        <dbReference type="ARBA" id="ARBA00023004"/>
    </source>
</evidence>
<proteinExistence type="inferred from homology"/>
<accession>A0A1I6E784</accession>
<evidence type="ECO:0000259" key="9">
    <source>
        <dbReference type="PROSITE" id="PS51379"/>
    </source>
</evidence>
<evidence type="ECO:0000256" key="8">
    <source>
        <dbReference type="ARBA" id="ARBA00023014"/>
    </source>
</evidence>
<dbReference type="Gene3D" id="3.30.70.20">
    <property type="match status" value="2"/>
</dbReference>
<dbReference type="PROSITE" id="PS00198">
    <property type="entry name" value="4FE4S_FER_1"/>
    <property type="match status" value="3"/>
</dbReference>